<evidence type="ECO:0000313" key="3">
    <source>
        <dbReference type="Proteomes" id="UP000014629"/>
    </source>
</evidence>
<accession>S3ZZK4</accession>
<feature type="domain" description="Methyltransferase" evidence="1">
    <location>
        <begin position="59"/>
        <end position="149"/>
    </location>
</feature>
<comment type="caution">
    <text evidence="2">The sequence shown here is derived from an EMBL/GenBank/DDBJ whole genome shotgun (WGS) entry which is preliminary data.</text>
</comment>
<dbReference type="PATRIC" id="fig|1286094.4.peg.3015"/>
<dbReference type="SUPFAM" id="SSF53335">
    <property type="entry name" value="S-adenosyl-L-methionine-dependent methyltransferases"/>
    <property type="match status" value="1"/>
</dbReference>
<dbReference type="AlphaFoldDB" id="S3ZZK4"/>
<gene>
    <name evidence="2" type="ORF">STRAU_3047</name>
</gene>
<keyword evidence="3" id="KW-1185">Reference proteome</keyword>
<dbReference type="GO" id="GO:0008168">
    <property type="term" value="F:methyltransferase activity"/>
    <property type="evidence" value="ECO:0007669"/>
    <property type="project" value="UniProtKB-ARBA"/>
</dbReference>
<dbReference type="CDD" id="cd02440">
    <property type="entry name" value="AdoMet_MTases"/>
    <property type="match status" value="1"/>
</dbReference>
<proteinExistence type="predicted"/>
<organism evidence="2 3">
    <name type="scientific">Streptomyces aurantiacus JA 4570</name>
    <dbReference type="NCBI Taxonomy" id="1286094"/>
    <lineage>
        <taxon>Bacteria</taxon>
        <taxon>Bacillati</taxon>
        <taxon>Actinomycetota</taxon>
        <taxon>Actinomycetes</taxon>
        <taxon>Kitasatosporales</taxon>
        <taxon>Streptomycetaceae</taxon>
        <taxon>Streptomyces</taxon>
        <taxon>Streptomyces aurantiacus group</taxon>
    </lineage>
</organism>
<protein>
    <submittedName>
        <fullName evidence="2">Putative dTDP-3-amino-3,4,6-trideoxy-alpha-D-glucopyranose</fullName>
    </submittedName>
</protein>
<name>S3ZZK4_9ACTN</name>
<dbReference type="InterPro" id="IPR029063">
    <property type="entry name" value="SAM-dependent_MTases_sf"/>
</dbReference>
<dbReference type="InterPro" id="IPR050723">
    <property type="entry name" value="CFA/CMAS"/>
</dbReference>
<dbReference type="PANTHER" id="PTHR43667:SF2">
    <property type="entry name" value="FATTY ACID C-METHYL TRANSFERASE"/>
    <property type="match status" value="1"/>
</dbReference>
<dbReference type="InterPro" id="IPR041698">
    <property type="entry name" value="Methyltransf_25"/>
</dbReference>
<dbReference type="EMBL" id="AOPZ01000132">
    <property type="protein sequence ID" value="EPH43895.1"/>
    <property type="molecule type" value="Genomic_DNA"/>
</dbReference>
<dbReference type="Proteomes" id="UP000014629">
    <property type="component" value="Unassembled WGS sequence"/>
</dbReference>
<reference evidence="2 3" key="1">
    <citation type="submission" date="2013-02" db="EMBL/GenBank/DDBJ databases">
        <title>Draft Genome Sequence of Streptomyces aurantiacus, Which Produces Setomimycin.</title>
        <authorList>
            <person name="Gruening B.A."/>
            <person name="Praeg A."/>
            <person name="Erxleben A."/>
            <person name="Guenther S."/>
            <person name="Mueller M."/>
        </authorList>
    </citation>
    <scope>NUCLEOTIDE SEQUENCE [LARGE SCALE GENOMIC DNA]</scope>
    <source>
        <strain evidence="2 3">JA 4570</strain>
    </source>
</reference>
<sequence length="256" mass="28197">MTTTDTTSAHDRTDSGTSIYDHGDIYEAIYMSRGKDYAAESALVTSLVRERLPEADSLLDVGCGAGSHLQCFAGHFGHAEGLDLSADMVRKNEERGTGIRVTRGDMRDFALGRRFDAVVSMFNVVAYSAGTDELDATLACFARHLNPGGVIVIEPWWLPEDFLDGYVATDSFQWKGRSYARISHTVRDGDSSHMEVHYLVASAEEGVTHFSDVHRARLFQRADYENAIRRAGCAVEYVRAEHAPRGLFIGTAPRAA</sequence>
<evidence type="ECO:0000259" key="1">
    <source>
        <dbReference type="Pfam" id="PF13649"/>
    </source>
</evidence>
<dbReference type="Gene3D" id="3.40.50.150">
    <property type="entry name" value="Vaccinia Virus protein VP39"/>
    <property type="match status" value="1"/>
</dbReference>
<dbReference type="Gene3D" id="2.20.130.10">
    <property type="entry name" value="CAC2371-like domains"/>
    <property type="match status" value="1"/>
</dbReference>
<dbReference type="PANTHER" id="PTHR43667">
    <property type="entry name" value="CYCLOPROPANE-FATTY-ACYL-PHOSPHOLIPID SYNTHASE"/>
    <property type="match status" value="1"/>
</dbReference>
<evidence type="ECO:0000313" key="2">
    <source>
        <dbReference type="EMBL" id="EPH43895.1"/>
    </source>
</evidence>
<dbReference type="Pfam" id="PF13649">
    <property type="entry name" value="Methyltransf_25"/>
    <property type="match status" value="1"/>
</dbReference>
<dbReference type="RefSeq" id="WP_016641175.1">
    <property type="nucleotide sequence ID" value="NZ_AOPZ01000132.1"/>
</dbReference>